<protein>
    <submittedName>
        <fullName evidence="2">Uncharacterized protein</fullName>
    </submittedName>
</protein>
<evidence type="ECO:0000313" key="3">
    <source>
        <dbReference type="Proteomes" id="UP001598130"/>
    </source>
</evidence>
<accession>A0ABW6CN66</accession>
<name>A0ABW6CN66_9CAUL</name>
<evidence type="ECO:0000313" key="2">
    <source>
        <dbReference type="EMBL" id="MFD3263561.1"/>
    </source>
</evidence>
<keyword evidence="1" id="KW-1133">Transmembrane helix</keyword>
<reference evidence="2 3" key="1">
    <citation type="submission" date="2022-09" db="EMBL/GenBank/DDBJ databases">
        <title>New species of Phenylobacterium.</title>
        <authorList>
            <person name="Mieszkin S."/>
        </authorList>
    </citation>
    <scope>NUCLEOTIDE SEQUENCE [LARGE SCALE GENOMIC DNA]</scope>
    <source>
        <strain evidence="2 3">HK31-G</strain>
    </source>
</reference>
<keyword evidence="1" id="KW-0472">Membrane</keyword>
<organism evidence="2 3">
    <name type="scientific">Phenylobacterium ferrooxidans</name>
    <dbReference type="NCBI Taxonomy" id="2982689"/>
    <lineage>
        <taxon>Bacteria</taxon>
        <taxon>Pseudomonadati</taxon>
        <taxon>Pseudomonadota</taxon>
        <taxon>Alphaproteobacteria</taxon>
        <taxon>Caulobacterales</taxon>
        <taxon>Caulobacteraceae</taxon>
        <taxon>Phenylobacterium</taxon>
    </lineage>
</organism>
<keyword evidence="1" id="KW-0812">Transmembrane</keyword>
<keyword evidence="3" id="KW-1185">Reference proteome</keyword>
<feature type="transmembrane region" description="Helical" evidence="1">
    <location>
        <begin position="39"/>
        <end position="63"/>
    </location>
</feature>
<proteinExistence type="predicted"/>
<dbReference type="RefSeq" id="WP_377368579.1">
    <property type="nucleotide sequence ID" value="NZ_JAOTJD010000008.1"/>
</dbReference>
<dbReference type="Proteomes" id="UP001598130">
    <property type="component" value="Unassembled WGS sequence"/>
</dbReference>
<comment type="caution">
    <text evidence="2">The sequence shown here is derived from an EMBL/GenBank/DDBJ whole genome shotgun (WGS) entry which is preliminary data.</text>
</comment>
<evidence type="ECO:0000256" key="1">
    <source>
        <dbReference type="SAM" id="Phobius"/>
    </source>
</evidence>
<dbReference type="EMBL" id="JAOTJD010000008">
    <property type="protein sequence ID" value="MFD3263561.1"/>
    <property type="molecule type" value="Genomic_DNA"/>
</dbReference>
<sequence>MTPRPRSMEGLTLLHFLMLPANAVCDALGVVDEHERGMIRMLVNMLLWTTLGAVVFMVAWVLVV</sequence>
<gene>
    <name evidence="2" type="ORF">OCL97_06210</name>
</gene>